<feature type="region of interest" description="Disordered" evidence="3">
    <location>
        <begin position="332"/>
        <end position="526"/>
    </location>
</feature>
<accession>A0A6J2KWQ4</accession>
<feature type="region of interest" description="Disordered" evidence="3">
    <location>
        <begin position="107"/>
        <end position="132"/>
    </location>
</feature>
<feature type="compositionally biased region" description="Pro residues" evidence="3">
    <location>
        <begin position="702"/>
        <end position="720"/>
    </location>
</feature>
<evidence type="ECO:0000256" key="1">
    <source>
        <dbReference type="ARBA" id="ARBA00010807"/>
    </source>
</evidence>
<gene>
    <name evidence="5" type="primary">DACT2</name>
</gene>
<protein>
    <submittedName>
        <fullName evidence="5">LOW QUALITY PROTEIN: dapper homolog 2</fullName>
    </submittedName>
</protein>
<evidence type="ECO:0000313" key="4">
    <source>
        <dbReference type="Proteomes" id="UP000504628"/>
    </source>
</evidence>
<feature type="compositionally biased region" description="Basic and acidic residues" evidence="3">
    <location>
        <begin position="107"/>
        <end position="118"/>
    </location>
</feature>
<feature type="region of interest" description="Disordered" evidence="3">
    <location>
        <begin position="43"/>
        <end position="63"/>
    </location>
</feature>
<dbReference type="CTD" id="168002"/>
<dbReference type="Pfam" id="PF15268">
    <property type="entry name" value="Dapper"/>
    <property type="match status" value="2"/>
</dbReference>
<dbReference type="GeneID" id="114490108"/>
<feature type="region of interest" description="Disordered" evidence="3">
    <location>
        <begin position="579"/>
        <end position="723"/>
    </location>
</feature>
<dbReference type="KEGG" id="pdic:114490108"/>
<dbReference type="GO" id="GO:0005737">
    <property type="term" value="C:cytoplasm"/>
    <property type="evidence" value="ECO:0007669"/>
    <property type="project" value="TreeGrafter"/>
</dbReference>
<evidence type="ECO:0000256" key="3">
    <source>
        <dbReference type="SAM" id="MobiDB-lite"/>
    </source>
</evidence>
<keyword evidence="2" id="KW-0175">Coiled coil</keyword>
<feature type="compositionally biased region" description="Polar residues" evidence="3">
    <location>
        <begin position="435"/>
        <end position="444"/>
    </location>
</feature>
<evidence type="ECO:0000256" key="2">
    <source>
        <dbReference type="ARBA" id="ARBA00023054"/>
    </source>
</evidence>
<feature type="compositionally biased region" description="Pro residues" evidence="3">
    <location>
        <begin position="507"/>
        <end position="520"/>
    </location>
</feature>
<sequence>MWSPGGRPGPAGWDRRRVGARLRAALAGLQELQGLRARQQALVRGALAEQPPPAPAARRAPRAQELRLEAALAALQDQLNRLRRQDVGLKTQLDRLDQQISELQLDVRRTSAEGDSDSRPSSGFYELSDGGSCSLSTSCTSVCSDRLSSSLGTLLPAAPTARTSAGACRPWSADETSVWGSPLTVWGRPGPEGGAGQPLQGPARPRPVSTGDLDRVLPATAGFPEASADARPLSLLCHGLGLPPHALDPKYQRDLVSRGGGEVYPFPSPLHAVALQSPLFALTKETPQGDSHLPPPSASPPGPSGPGSVRTGPVPAAGSAQAYIDKLLGLRGQRDPLRGGVGEQGPPGREVSPSQRAKSGGCPERPACSPRRVDTGAGAQRRETGRGSLEQRGPAPHVGPPHPGGLSDNGHKPSGSRVRVGAALGPPQLGGGPPSSCSWAQQATPEDWRGKARPPTKAPRPCIHPPLCRQRSRPDGAESGPRAGQPVTKAVRMGRGACERAPGSGRQPPPWGALPAPQRPPAWGAWLRGRPTQAREAPGRSCSESSLYPVSFLVPLLVASRGGHGASAKALFKLEAGPPVAAGGEARRRQRRWRSSVEIAAGARLAGAQGPGAGPPRWAPRRGAGPRPGCSRARPQPPRREARAGSVSGGSEHSAECASLFHSTVAETSGDEASDHTASCFGDQESGGSDAEDSAQGAGGRPPQPPRAPACPRPPLPPAPRLRRIKASRALKKRIRRFQPAALKVMTLV</sequence>
<dbReference type="PANTHER" id="PTHR15919">
    <property type="entry name" value="DAPPER-RELATED"/>
    <property type="match status" value="1"/>
</dbReference>
<evidence type="ECO:0000313" key="5">
    <source>
        <dbReference type="RefSeq" id="XP_028359837.2"/>
    </source>
</evidence>
<comment type="similarity">
    <text evidence="1">Belongs to the dapper family.</text>
</comment>
<keyword evidence="4" id="KW-1185">Reference proteome</keyword>
<dbReference type="FunCoup" id="A0A6J2KWQ4">
    <property type="interactions" value="44"/>
</dbReference>
<dbReference type="InParanoid" id="A0A6J2KWQ4"/>
<dbReference type="AlphaFoldDB" id="A0A6J2KWQ4"/>
<dbReference type="PANTHER" id="PTHR15919:SF13">
    <property type="entry name" value="DAPPER HOMOLOG 2"/>
    <property type="match status" value="1"/>
</dbReference>
<dbReference type="OrthoDB" id="9950432at2759"/>
<feature type="compositionally biased region" description="Pro residues" evidence="3">
    <location>
        <begin position="293"/>
        <end position="304"/>
    </location>
</feature>
<dbReference type="GO" id="GO:1900108">
    <property type="term" value="P:negative regulation of nodal signaling pathway"/>
    <property type="evidence" value="ECO:0007669"/>
    <property type="project" value="TreeGrafter"/>
</dbReference>
<dbReference type="RefSeq" id="XP_028359837.2">
    <property type="nucleotide sequence ID" value="XM_028504036.2"/>
</dbReference>
<feature type="compositionally biased region" description="Low complexity" evidence="3">
    <location>
        <begin position="621"/>
        <end position="634"/>
    </location>
</feature>
<dbReference type="Proteomes" id="UP000504628">
    <property type="component" value="Chromosome 4"/>
</dbReference>
<name>A0A6J2KWQ4_9CHIR</name>
<reference evidence="5" key="1">
    <citation type="submission" date="2025-08" db="UniProtKB">
        <authorList>
            <consortium name="RefSeq"/>
        </authorList>
    </citation>
    <scope>IDENTIFICATION</scope>
    <source>
        <tissue evidence="5">Muscle</tissue>
    </source>
</reference>
<dbReference type="InterPro" id="IPR024843">
    <property type="entry name" value="Dapper"/>
</dbReference>
<feature type="compositionally biased region" description="Low complexity" evidence="3">
    <location>
        <begin position="306"/>
        <end position="315"/>
    </location>
</feature>
<feature type="region of interest" description="Disordered" evidence="3">
    <location>
        <begin position="188"/>
        <end position="212"/>
    </location>
</feature>
<organism evidence="4 5">
    <name type="scientific">Phyllostomus discolor</name>
    <name type="common">pale spear-nosed bat</name>
    <dbReference type="NCBI Taxonomy" id="89673"/>
    <lineage>
        <taxon>Eukaryota</taxon>
        <taxon>Metazoa</taxon>
        <taxon>Chordata</taxon>
        <taxon>Craniata</taxon>
        <taxon>Vertebrata</taxon>
        <taxon>Euteleostomi</taxon>
        <taxon>Mammalia</taxon>
        <taxon>Eutheria</taxon>
        <taxon>Laurasiatheria</taxon>
        <taxon>Chiroptera</taxon>
        <taxon>Yangochiroptera</taxon>
        <taxon>Phyllostomidae</taxon>
        <taxon>Phyllostominae</taxon>
        <taxon>Phyllostomus</taxon>
    </lineage>
</organism>
<feature type="region of interest" description="Disordered" evidence="3">
    <location>
        <begin position="285"/>
        <end position="316"/>
    </location>
</feature>
<proteinExistence type="inferred from homology"/>